<accession>A0A0D6M591</accession>
<organism evidence="2 3">
    <name type="scientific">Ancylostoma ceylanicum</name>
    <dbReference type="NCBI Taxonomy" id="53326"/>
    <lineage>
        <taxon>Eukaryota</taxon>
        <taxon>Metazoa</taxon>
        <taxon>Ecdysozoa</taxon>
        <taxon>Nematoda</taxon>
        <taxon>Chromadorea</taxon>
        <taxon>Rhabditida</taxon>
        <taxon>Rhabditina</taxon>
        <taxon>Rhabditomorpha</taxon>
        <taxon>Strongyloidea</taxon>
        <taxon>Ancylostomatidae</taxon>
        <taxon>Ancylostomatinae</taxon>
        <taxon>Ancylostoma</taxon>
    </lineage>
</organism>
<sequence length="96" mass="10390">MEDDSMLLQSLFKSKNPEDPNEVPGGFLTDVNKQLRARHGSELKAVSRASSRLVYCAAENSQWTPAENVRACLMMECGPRAVVLAVNSAPAADALL</sequence>
<dbReference type="Proteomes" id="UP000054495">
    <property type="component" value="Unassembled WGS sequence"/>
</dbReference>
<gene>
    <name evidence="2" type="ORF">ANCCEY_05847</name>
</gene>
<protein>
    <submittedName>
        <fullName evidence="2">Uncharacterized protein</fullName>
    </submittedName>
</protein>
<feature type="region of interest" description="Disordered" evidence="1">
    <location>
        <begin position="1"/>
        <end position="28"/>
    </location>
</feature>
<evidence type="ECO:0000313" key="2">
    <source>
        <dbReference type="EMBL" id="EPB75077.1"/>
    </source>
</evidence>
<dbReference type="EMBL" id="KE124916">
    <property type="protein sequence ID" value="EPB75077.1"/>
    <property type="molecule type" value="Genomic_DNA"/>
</dbReference>
<evidence type="ECO:0000256" key="1">
    <source>
        <dbReference type="SAM" id="MobiDB-lite"/>
    </source>
</evidence>
<name>A0A0D6M591_9BILA</name>
<proteinExistence type="predicted"/>
<dbReference type="AlphaFoldDB" id="A0A0D6M591"/>
<evidence type="ECO:0000313" key="3">
    <source>
        <dbReference type="Proteomes" id="UP000054495"/>
    </source>
</evidence>
<keyword evidence="3" id="KW-1185">Reference proteome</keyword>
<reference evidence="2 3" key="1">
    <citation type="submission" date="2013-05" db="EMBL/GenBank/DDBJ databases">
        <title>Draft genome of the parasitic nematode Anyclostoma ceylanicum.</title>
        <authorList>
            <person name="Mitreva M."/>
        </authorList>
    </citation>
    <scope>NUCLEOTIDE SEQUENCE [LARGE SCALE GENOMIC DNA]</scope>
</reference>